<gene>
    <name evidence="8" type="primary">LOC113393709</name>
</gene>
<proteinExistence type="predicted"/>
<keyword evidence="2" id="KW-0862">Zinc</keyword>
<keyword evidence="1 3" id="KW-0479">Metal-binding</keyword>
<dbReference type="InterPro" id="IPR001841">
    <property type="entry name" value="Znf_RING"/>
</dbReference>
<evidence type="ECO:0000259" key="6">
    <source>
        <dbReference type="PROSITE" id="PS50089"/>
    </source>
</evidence>
<accession>A0ABM4AX67</accession>
<evidence type="ECO:0000256" key="5">
    <source>
        <dbReference type="SAM" id="Phobius"/>
    </source>
</evidence>
<dbReference type="PANTHER" id="PTHR22765">
    <property type="entry name" value="RING FINGER AND PROTEASE ASSOCIATED DOMAIN-CONTAINING"/>
    <property type="match status" value="1"/>
</dbReference>
<dbReference type="RefSeq" id="XP_064075899.1">
    <property type="nucleotide sequence ID" value="XM_064219829.1"/>
</dbReference>
<evidence type="ECO:0000256" key="1">
    <source>
        <dbReference type="ARBA" id="ARBA00022771"/>
    </source>
</evidence>
<evidence type="ECO:0000256" key="3">
    <source>
        <dbReference type="PROSITE-ProRule" id="PRU00175"/>
    </source>
</evidence>
<evidence type="ECO:0000256" key="4">
    <source>
        <dbReference type="SAM" id="MobiDB-lite"/>
    </source>
</evidence>
<dbReference type="GeneID" id="113393709"/>
<evidence type="ECO:0000313" key="7">
    <source>
        <dbReference type="Proteomes" id="UP001652626"/>
    </source>
</evidence>
<dbReference type="SUPFAM" id="SSF57850">
    <property type="entry name" value="RING/U-box"/>
    <property type="match status" value="1"/>
</dbReference>
<evidence type="ECO:0000256" key="2">
    <source>
        <dbReference type="ARBA" id="ARBA00022833"/>
    </source>
</evidence>
<dbReference type="PANTHER" id="PTHR22765:SF434">
    <property type="entry name" value="GB|AAD18119.1-RELATED"/>
    <property type="match status" value="1"/>
</dbReference>
<feature type="compositionally biased region" description="Low complexity" evidence="4">
    <location>
        <begin position="111"/>
        <end position="133"/>
    </location>
</feature>
<dbReference type="SMART" id="SM00184">
    <property type="entry name" value="RING"/>
    <property type="match status" value="1"/>
</dbReference>
<keyword evidence="5" id="KW-0812">Transmembrane</keyword>
<dbReference type="InterPro" id="IPR013083">
    <property type="entry name" value="Znf_RING/FYVE/PHD"/>
</dbReference>
<sequence length="266" mass="30235">MSFREEDKEKEKGGLGTGFAVVATIGVGIGAALYYFINKGRENPTAAGSTAQGWTCDSPHTLHVREEPIYISDDSYTTLSEHSTTDTSILEDSFTCKCFNNNDSENETFESNDSSFSESQSSYSQSNTDTSRSMSDDDDSDESDMFNTITSSNELNDSELSEWDVTTSLDYPSYEQPLSRSYIENFTRNLLMSQQRDQRNNQFNSRDNEAFRERSWSLEECSICCDVVLRDQEIMSLPCTHNFHTKCILPWLQEHQTCPNCRKPID</sequence>
<keyword evidence="5" id="KW-0472">Membrane</keyword>
<keyword evidence="5" id="KW-1133">Transmembrane helix</keyword>
<keyword evidence="1 3" id="KW-0863">Zinc-finger</keyword>
<feature type="transmembrane region" description="Helical" evidence="5">
    <location>
        <begin position="12"/>
        <end position="37"/>
    </location>
</feature>
<reference evidence="8" key="1">
    <citation type="submission" date="2025-08" db="UniProtKB">
        <authorList>
            <consortium name="RefSeq"/>
        </authorList>
    </citation>
    <scope>IDENTIFICATION</scope>
    <source>
        <tissue evidence="8">Whole body</tissue>
    </source>
</reference>
<name>A0ABM4AX67_VANTA</name>
<dbReference type="CDD" id="cd16454">
    <property type="entry name" value="RING-H2_PA-TM-RING"/>
    <property type="match status" value="1"/>
</dbReference>
<dbReference type="PROSITE" id="PS50089">
    <property type="entry name" value="ZF_RING_2"/>
    <property type="match status" value="1"/>
</dbReference>
<dbReference type="Proteomes" id="UP001652626">
    <property type="component" value="Chromosome 29"/>
</dbReference>
<dbReference type="Pfam" id="PF13639">
    <property type="entry name" value="zf-RING_2"/>
    <property type="match status" value="1"/>
</dbReference>
<feature type="region of interest" description="Disordered" evidence="4">
    <location>
        <begin position="107"/>
        <end position="151"/>
    </location>
</feature>
<dbReference type="Gene3D" id="3.30.40.10">
    <property type="entry name" value="Zinc/RING finger domain, C3HC4 (zinc finger)"/>
    <property type="match status" value="1"/>
</dbReference>
<keyword evidence="7" id="KW-1185">Reference proteome</keyword>
<dbReference type="InterPro" id="IPR051826">
    <property type="entry name" value="E3_ubiquitin-ligase_domain"/>
</dbReference>
<feature type="domain" description="RING-type" evidence="6">
    <location>
        <begin position="221"/>
        <end position="262"/>
    </location>
</feature>
<protein>
    <submittedName>
        <fullName evidence="8">E3 ubiquitin-protein ligase RLIM-like</fullName>
    </submittedName>
</protein>
<organism evidence="7 8">
    <name type="scientific">Vanessa tameamea</name>
    <name type="common">Kamehameha butterfly</name>
    <dbReference type="NCBI Taxonomy" id="334116"/>
    <lineage>
        <taxon>Eukaryota</taxon>
        <taxon>Metazoa</taxon>
        <taxon>Ecdysozoa</taxon>
        <taxon>Arthropoda</taxon>
        <taxon>Hexapoda</taxon>
        <taxon>Insecta</taxon>
        <taxon>Pterygota</taxon>
        <taxon>Neoptera</taxon>
        <taxon>Endopterygota</taxon>
        <taxon>Lepidoptera</taxon>
        <taxon>Glossata</taxon>
        <taxon>Ditrysia</taxon>
        <taxon>Papilionoidea</taxon>
        <taxon>Nymphalidae</taxon>
        <taxon>Nymphalinae</taxon>
        <taxon>Vanessa</taxon>
    </lineage>
</organism>
<evidence type="ECO:0000313" key="8">
    <source>
        <dbReference type="RefSeq" id="XP_064075899.1"/>
    </source>
</evidence>